<keyword evidence="3 6" id="KW-0479">Metal-binding</keyword>
<dbReference type="SUPFAM" id="SSF55957">
    <property type="entry name" value="Phosphoglucomutase, C-terminal domain"/>
    <property type="match status" value="1"/>
</dbReference>
<dbReference type="Pfam" id="PF00408">
    <property type="entry name" value="PGM_PMM_IV"/>
    <property type="match status" value="1"/>
</dbReference>
<feature type="modified residue" description="Phosphoserine" evidence="6">
    <location>
        <position position="102"/>
    </location>
</feature>
<feature type="domain" description="Alpha-D-phosphohexomutase C-terminal" evidence="9">
    <location>
        <begin position="376"/>
        <end position="440"/>
    </location>
</feature>
<evidence type="ECO:0000256" key="8">
    <source>
        <dbReference type="RuleBase" id="RU004327"/>
    </source>
</evidence>
<sequence length="450" mass="48230">MKRRYFGTDGIRGQSNLFPMTPDLAMRVGIAVGTIFRRGAHRHRVVIGKDTRLSGYMLENAMVAGFTAAGIDAFVLGPIPTPAVAMLTRSLRADIGVMISASHNPFEDNGIKLFGPDGYKLSDDLEAEIEDLLDKDIAGQLAKSSEIGRAKRVDGVHDRYIEHAKRTLPRDASLTGLRVAIDCANGAAYRVAPAVLWELGADVVTIGDEPDGLNINLECGSTHPAALQRKVHEVRADIGIALDGDADRVQIVDENGKIIDGDQLMAVIAETWAADGLLKGDGIVATVMSNLGLERALKERGLGLERTKVGDRYVVERMRQGDYNVGGEQSGHIVLSDFGTTGDGLVAALQVLACVKRSGRPVSEVCNRFEPVPQVLKNVRIQAGKPLEDAIVRQAITEAEAALAGSGRLLIRPSGTEPLIRVMAEGDDRDQVERIVDELVGVIGAVRNAA</sequence>
<dbReference type="GO" id="GO:0008966">
    <property type="term" value="F:phosphoglucosamine mutase activity"/>
    <property type="evidence" value="ECO:0007669"/>
    <property type="project" value="UniProtKB-EC"/>
</dbReference>
<dbReference type="InterPro" id="IPR005844">
    <property type="entry name" value="A-D-PHexomutase_a/b/a-I"/>
</dbReference>
<evidence type="ECO:0000256" key="2">
    <source>
        <dbReference type="ARBA" id="ARBA00022553"/>
    </source>
</evidence>
<dbReference type="InterPro" id="IPR005843">
    <property type="entry name" value="A-D-PHexomutase_C"/>
</dbReference>
<dbReference type="PROSITE" id="PS00710">
    <property type="entry name" value="PGM_PMM"/>
    <property type="match status" value="1"/>
</dbReference>
<comment type="PTM">
    <text evidence="6">Activated by phosphorylation.</text>
</comment>
<evidence type="ECO:0000256" key="4">
    <source>
        <dbReference type="ARBA" id="ARBA00022842"/>
    </source>
</evidence>
<dbReference type="Proteomes" id="UP001595377">
    <property type="component" value="Unassembled WGS sequence"/>
</dbReference>
<dbReference type="InterPro" id="IPR036900">
    <property type="entry name" value="A-D-PHexomutase_C_sf"/>
</dbReference>
<dbReference type="InterPro" id="IPR005846">
    <property type="entry name" value="A-D-PHexomutase_a/b/a-III"/>
</dbReference>
<accession>A0ABV7DDP2</accession>
<evidence type="ECO:0000256" key="3">
    <source>
        <dbReference type="ARBA" id="ARBA00022723"/>
    </source>
</evidence>
<evidence type="ECO:0000259" key="10">
    <source>
        <dbReference type="Pfam" id="PF02878"/>
    </source>
</evidence>
<dbReference type="EMBL" id="JBHRSP010000006">
    <property type="protein sequence ID" value="MFC3072412.1"/>
    <property type="molecule type" value="Genomic_DNA"/>
</dbReference>
<dbReference type="PANTHER" id="PTHR42946">
    <property type="entry name" value="PHOSPHOHEXOSE MUTASE"/>
    <property type="match status" value="1"/>
</dbReference>
<dbReference type="InterPro" id="IPR006352">
    <property type="entry name" value="GlmM_bact"/>
</dbReference>
<evidence type="ECO:0000256" key="5">
    <source>
        <dbReference type="ARBA" id="ARBA00023235"/>
    </source>
</evidence>
<dbReference type="HAMAP" id="MF_01554_B">
    <property type="entry name" value="GlmM_B"/>
    <property type="match status" value="1"/>
</dbReference>
<dbReference type="Pfam" id="PF02880">
    <property type="entry name" value="PGM_PMM_III"/>
    <property type="match status" value="1"/>
</dbReference>
<dbReference type="InterPro" id="IPR016066">
    <property type="entry name" value="A-D-PHexomutase_CS"/>
</dbReference>
<feature type="domain" description="Alpha-D-phosphohexomutase alpha/beta/alpha" evidence="10">
    <location>
        <begin position="3"/>
        <end position="135"/>
    </location>
</feature>
<evidence type="ECO:0000256" key="1">
    <source>
        <dbReference type="ARBA" id="ARBA00010231"/>
    </source>
</evidence>
<feature type="binding site" evidence="6">
    <location>
        <position position="245"/>
    </location>
    <ligand>
        <name>Mg(2+)</name>
        <dbReference type="ChEBI" id="CHEBI:18420"/>
    </ligand>
</feature>
<evidence type="ECO:0000313" key="13">
    <source>
        <dbReference type="EMBL" id="MFC3072412.1"/>
    </source>
</evidence>
<comment type="similarity">
    <text evidence="1 6 7">Belongs to the phosphohexose mutase family.</text>
</comment>
<dbReference type="RefSeq" id="WP_257317862.1">
    <property type="nucleotide sequence ID" value="NZ_JANFDG010000035.1"/>
</dbReference>
<feature type="binding site" description="via phosphate group" evidence="6">
    <location>
        <position position="102"/>
    </location>
    <ligand>
        <name>Mg(2+)</name>
        <dbReference type="ChEBI" id="CHEBI:18420"/>
    </ligand>
</feature>
<comment type="function">
    <text evidence="6 8">Catalyzes the conversion of glucosamine-6-phosphate to glucosamine-1-phosphate.</text>
</comment>
<comment type="cofactor">
    <cofactor evidence="6">
        <name>Mg(2+)</name>
        <dbReference type="ChEBI" id="CHEBI:18420"/>
    </cofactor>
    <text evidence="6">Binds 1 Mg(2+) ion per subunit.</text>
</comment>
<dbReference type="Pfam" id="PF02878">
    <property type="entry name" value="PGM_PMM_I"/>
    <property type="match status" value="1"/>
</dbReference>
<evidence type="ECO:0000259" key="12">
    <source>
        <dbReference type="Pfam" id="PF02880"/>
    </source>
</evidence>
<keyword evidence="14" id="KW-1185">Reference proteome</keyword>
<keyword evidence="4 6" id="KW-0460">Magnesium</keyword>
<evidence type="ECO:0000259" key="11">
    <source>
        <dbReference type="Pfam" id="PF02879"/>
    </source>
</evidence>
<dbReference type="Gene3D" id="3.30.310.50">
    <property type="entry name" value="Alpha-D-phosphohexomutase, C-terminal domain"/>
    <property type="match status" value="1"/>
</dbReference>
<dbReference type="CDD" id="cd05802">
    <property type="entry name" value="GlmM"/>
    <property type="match status" value="1"/>
</dbReference>
<evidence type="ECO:0000256" key="6">
    <source>
        <dbReference type="HAMAP-Rule" id="MF_01554"/>
    </source>
</evidence>
<name>A0ABV7DDP2_9HYPH</name>
<feature type="active site" description="Phosphoserine intermediate" evidence="6">
    <location>
        <position position="102"/>
    </location>
</feature>
<evidence type="ECO:0000256" key="7">
    <source>
        <dbReference type="RuleBase" id="RU004326"/>
    </source>
</evidence>
<comment type="caution">
    <text evidence="13">The sequence shown here is derived from an EMBL/GenBank/DDBJ whole genome shotgun (WGS) entry which is preliminary data.</text>
</comment>
<dbReference type="PANTHER" id="PTHR42946:SF1">
    <property type="entry name" value="PHOSPHOGLUCOMUTASE (ALPHA-D-GLUCOSE-1,6-BISPHOSPHATE-DEPENDENT)"/>
    <property type="match status" value="1"/>
</dbReference>
<dbReference type="Gene3D" id="3.40.120.10">
    <property type="entry name" value="Alpha-D-Glucose-1,6-Bisphosphate, subunit A, domain 3"/>
    <property type="match status" value="3"/>
</dbReference>
<reference evidence="14" key="1">
    <citation type="journal article" date="2019" name="Int. J. Syst. Evol. Microbiol.">
        <title>The Global Catalogue of Microorganisms (GCM) 10K type strain sequencing project: providing services to taxonomists for standard genome sequencing and annotation.</title>
        <authorList>
            <consortium name="The Broad Institute Genomics Platform"/>
            <consortium name="The Broad Institute Genome Sequencing Center for Infectious Disease"/>
            <person name="Wu L."/>
            <person name="Ma J."/>
        </authorList>
    </citation>
    <scope>NUCLEOTIDE SEQUENCE [LARGE SCALE GENOMIC DNA]</scope>
    <source>
        <strain evidence="14">KCTC 52677</strain>
    </source>
</reference>
<dbReference type="NCBIfam" id="NF008139">
    <property type="entry name" value="PRK10887.1"/>
    <property type="match status" value="1"/>
</dbReference>
<evidence type="ECO:0000259" key="9">
    <source>
        <dbReference type="Pfam" id="PF00408"/>
    </source>
</evidence>
<dbReference type="InterPro" id="IPR050060">
    <property type="entry name" value="Phosphoglucosamine_mutase"/>
</dbReference>
<protein>
    <recommendedName>
        <fullName evidence="6 8">Phosphoglucosamine mutase</fullName>
        <ecNumber evidence="6 8">5.4.2.10</ecNumber>
    </recommendedName>
</protein>
<feature type="domain" description="Alpha-D-phosphohexomutase alpha/beta/alpha" evidence="11">
    <location>
        <begin position="158"/>
        <end position="256"/>
    </location>
</feature>
<dbReference type="Pfam" id="PF02879">
    <property type="entry name" value="PGM_PMM_II"/>
    <property type="match status" value="1"/>
</dbReference>
<dbReference type="EC" id="5.4.2.10" evidence="6 8"/>
<evidence type="ECO:0000313" key="14">
    <source>
        <dbReference type="Proteomes" id="UP001595377"/>
    </source>
</evidence>
<proteinExistence type="inferred from homology"/>
<keyword evidence="2 6" id="KW-0597">Phosphoprotein</keyword>
<dbReference type="InterPro" id="IPR005841">
    <property type="entry name" value="Alpha-D-phosphohexomutase_SF"/>
</dbReference>
<dbReference type="InterPro" id="IPR005845">
    <property type="entry name" value="A-D-PHexomutase_a/b/a-II"/>
</dbReference>
<dbReference type="PRINTS" id="PR00509">
    <property type="entry name" value="PGMPMM"/>
</dbReference>
<comment type="catalytic activity">
    <reaction evidence="6 8">
        <text>alpha-D-glucosamine 1-phosphate = D-glucosamine 6-phosphate</text>
        <dbReference type="Rhea" id="RHEA:23424"/>
        <dbReference type="ChEBI" id="CHEBI:58516"/>
        <dbReference type="ChEBI" id="CHEBI:58725"/>
        <dbReference type="EC" id="5.4.2.10"/>
    </reaction>
</comment>
<dbReference type="InterPro" id="IPR016055">
    <property type="entry name" value="A-D-PHexomutase_a/b/a-I/II/III"/>
</dbReference>
<feature type="binding site" evidence="6">
    <location>
        <position position="243"/>
    </location>
    <ligand>
        <name>Mg(2+)</name>
        <dbReference type="ChEBI" id="CHEBI:18420"/>
    </ligand>
</feature>
<dbReference type="NCBIfam" id="TIGR01455">
    <property type="entry name" value="glmM"/>
    <property type="match status" value="1"/>
</dbReference>
<feature type="domain" description="Alpha-D-phosphohexomutase alpha/beta/alpha" evidence="12">
    <location>
        <begin position="260"/>
        <end position="369"/>
    </location>
</feature>
<gene>
    <name evidence="6 13" type="primary">glmM</name>
    <name evidence="13" type="ORF">ACFOHH_04760</name>
</gene>
<keyword evidence="5 6" id="KW-0413">Isomerase</keyword>
<feature type="binding site" evidence="6">
    <location>
        <position position="247"/>
    </location>
    <ligand>
        <name>Mg(2+)</name>
        <dbReference type="ChEBI" id="CHEBI:18420"/>
    </ligand>
</feature>
<organism evidence="13 14">
    <name type="scientific">Shinella pollutisoli</name>
    <dbReference type="NCBI Taxonomy" id="2250594"/>
    <lineage>
        <taxon>Bacteria</taxon>
        <taxon>Pseudomonadati</taxon>
        <taxon>Pseudomonadota</taxon>
        <taxon>Alphaproteobacteria</taxon>
        <taxon>Hyphomicrobiales</taxon>
        <taxon>Rhizobiaceae</taxon>
        <taxon>Shinella</taxon>
    </lineage>
</organism>
<dbReference type="SUPFAM" id="SSF53738">
    <property type="entry name" value="Phosphoglucomutase, first 3 domains"/>
    <property type="match status" value="3"/>
</dbReference>